<dbReference type="Proteomes" id="UP000281549">
    <property type="component" value="Unassembled WGS sequence"/>
</dbReference>
<dbReference type="InterPro" id="IPR018499">
    <property type="entry name" value="Tetraspanin/Peripherin"/>
</dbReference>
<protein>
    <recommendedName>
        <fullName evidence="8">Tetraspanin</fullName>
    </recommendedName>
</protein>
<feature type="transmembrane region" description="Helical" evidence="5">
    <location>
        <begin position="83"/>
        <end position="103"/>
    </location>
</feature>
<dbReference type="EMBL" id="ML005931">
    <property type="protein sequence ID" value="RKP17269.1"/>
    <property type="molecule type" value="Genomic_DNA"/>
</dbReference>
<gene>
    <name evidence="6" type="ORF">ROZALSC1DRAFT_24372</name>
</gene>
<dbReference type="PRINTS" id="PR00259">
    <property type="entry name" value="TMFOUR"/>
</dbReference>
<organism evidence="6 7">
    <name type="scientific">Rozella allomycis (strain CSF55)</name>
    <dbReference type="NCBI Taxonomy" id="988480"/>
    <lineage>
        <taxon>Eukaryota</taxon>
        <taxon>Fungi</taxon>
        <taxon>Fungi incertae sedis</taxon>
        <taxon>Cryptomycota</taxon>
        <taxon>Cryptomycota incertae sedis</taxon>
        <taxon>Rozella</taxon>
    </lineage>
</organism>
<name>A0A4V1IZ94_ROZAC</name>
<evidence type="ECO:0000256" key="2">
    <source>
        <dbReference type="ARBA" id="ARBA00022692"/>
    </source>
</evidence>
<evidence type="ECO:0000313" key="7">
    <source>
        <dbReference type="Proteomes" id="UP000281549"/>
    </source>
</evidence>
<reference evidence="7" key="1">
    <citation type="journal article" date="2018" name="Nat. Microbiol.">
        <title>Leveraging single-cell genomics to expand the fungal tree of life.</title>
        <authorList>
            <person name="Ahrendt S.R."/>
            <person name="Quandt C.A."/>
            <person name="Ciobanu D."/>
            <person name="Clum A."/>
            <person name="Salamov A."/>
            <person name="Andreopoulos B."/>
            <person name="Cheng J.F."/>
            <person name="Woyke T."/>
            <person name="Pelin A."/>
            <person name="Henrissat B."/>
            <person name="Reynolds N.K."/>
            <person name="Benny G.L."/>
            <person name="Smith M.E."/>
            <person name="James T.Y."/>
            <person name="Grigoriev I.V."/>
        </authorList>
    </citation>
    <scope>NUCLEOTIDE SEQUENCE [LARGE SCALE GENOMIC DNA]</scope>
    <source>
        <strain evidence="7">CSF55</strain>
    </source>
</reference>
<feature type="non-terminal residue" evidence="6">
    <location>
        <position position="162"/>
    </location>
</feature>
<sequence>MLPALFTFRVFKYILVVTNLITLLSGLLLIGGGITGLAVQDDRTGVATQSIFGGLIGIGFLACIISTLGIVAAVKEHIKSLKIFFGLLCAIFLIQVIIGSVALSRASDVERAVEQFKCCGFKNITELAVPTDCSTDANFGFQRPCMMVMKQQVFSHLDAIGS</sequence>
<evidence type="ECO:0000256" key="3">
    <source>
        <dbReference type="ARBA" id="ARBA00022989"/>
    </source>
</evidence>
<keyword evidence="2 5" id="KW-0812">Transmembrane</keyword>
<accession>A0A4V1IZ94</accession>
<evidence type="ECO:0008006" key="8">
    <source>
        <dbReference type="Google" id="ProtNLM"/>
    </source>
</evidence>
<dbReference type="AlphaFoldDB" id="A0A4V1IZ94"/>
<comment type="subcellular location">
    <subcellularLocation>
        <location evidence="1">Membrane</location>
        <topology evidence="1">Multi-pass membrane protein</topology>
    </subcellularLocation>
</comment>
<feature type="transmembrane region" description="Helical" evidence="5">
    <location>
        <begin position="51"/>
        <end position="71"/>
    </location>
</feature>
<evidence type="ECO:0000256" key="4">
    <source>
        <dbReference type="ARBA" id="ARBA00023136"/>
    </source>
</evidence>
<proteinExistence type="predicted"/>
<keyword evidence="3 5" id="KW-1133">Transmembrane helix</keyword>
<dbReference type="Pfam" id="PF00335">
    <property type="entry name" value="Tetraspanin"/>
    <property type="match status" value="1"/>
</dbReference>
<dbReference type="GO" id="GO:0016020">
    <property type="term" value="C:membrane"/>
    <property type="evidence" value="ECO:0007669"/>
    <property type="project" value="UniProtKB-SubCell"/>
</dbReference>
<keyword evidence="4 5" id="KW-0472">Membrane</keyword>
<feature type="transmembrane region" description="Helical" evidence="5">
    <location>
        <begin position="12"/>
        <end position="39"/>
    </location>
</feature>
<evidence type="ECO:0000313" key="6">
    <source>
        <dbReference type="EMBL" id="RKP17269.1"/>
    </source>
</evidence>
<evidence type="ECO:0000256" key="1">
    <source>
        <dbReference type="ARBA" id="ARBA00004141"/>
    </source>
</evidence>
<evidence type="ECO:0000256" key="5">
    <source>
        <dbReference type="SAM" id="Phobius"/>
    </source>
</evidence>